<comment type="caution">
    <text evidence="2">The sequence shown here is derived from an EMBL/GenBank/DDBJ whole genome shotgun (WGS) entry which is preliminary data.</text>
</comment>
<dbReference type="Proteomes" id="UP001203665">
    <property type="component" value="Unassembled WGS sequence"/>
</dbReference>
<evidence type="ECO:0000313" key="2">
    <source>
        <dbReference type="EMBL" id="MCM2675094.1"/>
    </source>
</evidence>
<sequence>MEKAVVTGGLGFIGYHLCQALLEAGLEVVCIEQPNETSIQGMDEKLLAMGRNALFEHISGDLDKEDSTIADRLSRADVVFHMASPSSKDSKWPMKHQTILQATKWVQFLCGSMKDDARILFPSTVEVYGDVPGLITEDTPLQPVSSYGMIKAEIELCVQKEAQLNNLNYTILRLPTVYGPWQRPDMTFAQILSEEAEVYQDRSTLDALFVDDVVNGFVLAAKSTNQSDIFHLTSGEQGQWFVAAQKLGAKADILKRTHSRSSLSPKKAEQQLGFNVTVTIEEGLRRQKEHMDKWNNTWDI</sequence>
<evidence type="ECO:0000259" key="1">
    <source>
        <dbReference type="Pfam" id="PF01370"/>
    </source>
</evidence>
<proteinExistence type="predicted"/>
<dbReference type="RefSeq" id="WP_251605354.1">
    <property type="nucleotide sequence ID" value="NZ_JAMQJY010000001.1"/>
</dbReference>
<keyword evidence="3" id="KW-1185">Reference proteome</keyword>
<dbReference type="Pfam" id="PF01370">
    <property type="entry name" value="Epimerase"/>
    <property type="match status" value="1"/>
</dbReference>
<gene>
    <name evidence="2" type="ORF">NDM98_06050</name>
</gene>
<dbReference type="SUPFAM" id="SSF51735">
    <property type="entry name" value="NAD(P)-binding Rossmann-fold domains"/>
    <property type="match status" value="1"/>
</dbReference>
<evidence type="ECO:0000313" key="3">
    <source>
        <dbReference type="Proteomes" id="UP001203665"/>
    </source>
</evidence>
<dbReference type="EMBL" id="JAMQJY010000001">
    <property type="protein sequence ID" value="MCM2675094.1"/>
    <property type="molecule type" value="Genomic_DNA"/>
</dbReference>
<dbReference type="InterPro" id="IPR050177">
    <property type="entry name" value="Lipid_A_modif_metabolic_enz"/>
</dbReference>
<reference evidence="2" key="1">
    <citation type="submission" date="2022-06" db="EMBL/GenBank/DDBJ databases">
        <title>Alkalicoccobacillus porphyridii sp. nov., isolated from a marine red alga, Porphyridium purpureum and reclassification of Shouchella plakortidis and Shouchella gibsonii as Alkalicoccobacillus plakortidis comb. nov. and Alkalicoccobacillus gibsonii comb. nov.</title>
        <authorList>
            <person name="Kim K.H."/>
            <person name="Lee J.K."/>
            <person name="Han D.M."/>
            <person name="Baek J.H."/>
            <person name="Jeon C.O."/>
        </authorList>
    </citation>
    <scope>NUCLEOTIDE SEQUENCE</scope>
    <source>
        <strain evidence="2">DSM 19153</strain>
    </source>
</reference>
<dbReference type="InterPro" id="IPR001509">
    <property type="entry name" value="Epimerase_deHydtase"/>
</dbReference>
<feature type="domain" description="NAD-dependent epimerase/dehydratase" evidence="1">
    <location>
        <begin position="5"/>
        <end position="226"/>
    </location>
</feature>
<accession>A0ABT0XGS8</accession>
<dbReference type="InterPro" id="IPR036291">
    <property type="entry name" value="NAD(P)-bd_dom_sf"/>
</dbReference>
<organism evidence="2 3">
    <name type="scientific">Alkalicoccobacillus plakortidis</name>
    <dbReference type="NCBI Taxonomy" id="444060"/>
    <lineage>
        <taxon>Bacteria</taxon>
        <taxon>Bacillati</taxon>
        <taxon>Bacillota</taxon>
        <taxon>Bacilli</taxon>
        <taxon>Bacillales</taxon>
        <taxon>Bacillaceae</taxon>
        <taxon>Alkalicoccobacillus</taxon>
    </lineage>
</organism>
<name>A0ABT0XGS8_9BACI</name>
<dbReference type="PANTHER" id="PTHR43245">
    <property type="entry name" value="BIFUNCTIONAL POLYMYXIN RESISTANCE PROTEIN ARNA"/>
    <property type="match status" value="1"/>
</dbReference>
<dbReference type="Gene3D" id="3.40.50.720">
    <property type="entry name" value="NAD(P)-binding Rossmann-like Domain"/>
    <property type="match status" value="1"/>
</dbReference>
<protein>
    <submittedName>
        <fullName evidence="2">NAD(P)-dependent oxidoreductase</fullName>
    </submittedName>
</protein>